<dbReference type="EMBL" id="BNAH01000005">
    <property type="protein sequence ID" value="GHE86253.1"/>
    <property type="molecule type" value="Genomic_DNA"/>
</dbReference>
<name>A0ABQ3IMS6_9GAMM</name>
<evidence type="ECO:0008006" key="3">
    <source>
        <dbReference type="Google" id="ProtNLM"/>
    </source>
</evidence>
<evidence type="ECO:0000313" key="1">
    <source>
        <dbReference type="EMBL" id="GHE86253.1"/>
    </source>
</evidence>
<organism evidence="1 2">
    <name type="scientific">Thalassotalea profundi</name>
    <dbReference type="NCBI Taxonomy" id="2036687"/>
    <lineage>
        <taxon>Bacteria</taxon>
        <taxon>Pseudomonadati</taxon>
        <taxon>Pseudomonadota</taxon>
        <taxon>Gammaproteobacteria</taxon>
        <taxon>Alteromonadales</taxon>
        <taxon>Colwelliaceae</taxon>
        <taxon>Thalassotalea</taxon>
    </lineage>
</organism>
<dbReference type="Proteomes" id="UP000626370">
    <property type="component" value="Unassembled WGS sequence"/>
</dbReference>
<comment type="caution">
    <text evidence="1">The sequence shown here is derived from an EMBL/GenBank/DDBJ whole genome shotgun (WGS) entry which is preliminary data.</text>
</comment>
<reference evidence="2" key="1">
    <citation type="journal article" date="2019" name="Int. J. Syst. Evol. Microbiol.">
        <title>The Global Catalogue of Microorganisms (GCM) 10K type strain sequencing project: providing services to taxonomists for standard genome sequencing and annotation.</title>
        <authorList>
            <consortium name="The Broad Institute Genomics Platform"/>
            <consortium name="The Broad Institute Genome Sequencing Center for Infectious Disease"/>
            <person name="Wu L."/>
            <person name="Ma J."/>
        </authorList>
    </citation>
    <scope>NUCLEOTIDE SEQUENCE [LARGE SCALE GENOMIC DNA]</scope>
    <source>
        <strain evidence="2">CGMCC 1.15922</strain>
    </source>
</reference>
<protein>
    <recommendedName>
        <fullName evidence="3">HEAT repeat domain-containing protein</fullName>
    </recommendedName>
</protein>
<sequence length="73" mass="8425">MSVAHRTSKLHHTTPDKRQLVHAILSCQGDNKRIRRMCAYWLIRYLMGGKGTESPSTEKTKMLILKAFHKGFI</sequence>
<evidence type="ECO:0000313" key="2">
    <source>
        <dbReference type="Proteomes" id="UP000626370"/>
    </source>
</evidence>
<keyword evidence="2" id="KW-1185">Reference proteome</keyword>
<proteinExistence type="predicted"/>
<gene>
    <name evidence="1" type="ORF">GCM10011501_14180</name>
</gene>
<accession>A0ABQ3IMS6</accession>